<evidence type="ECO:0000313" key="1">
    <source>
        <dbReference type="EMBL" id="KAJ3035353.1"/>
    </source>
</evidence>
<accession>A0AAD5S1J7</accession>
<evidence type="ECO:0000313" key="2">
    <source>
        <dbReference type="Proteomes" id="UP001212841"/>
    </source>
</evidence>
<comment type="caution">
    <text evidence="1">The sequence shown here is derived from an EMBL/GenBank/DDBJ whole genome shotgun (WGS) entry which is preliminary data.</text>
</comment>
<proteinExistence type="predicted"/>
<name>A0AAD5S1J7_9FUNG</name>
<reference evidence="1" key="1">
    <citation type="submission" date="2020-05" db="EMBL/GenBank/DDBJ databases">
        <title>Phylogenomic resolution of chytrid fungi.</title>
        <authorList>
            <person name="Stajich J.E."/>
            <person name="Amses K."/>
            <person name="Simmons R."/>
            <person name="Seto K."/>
            <person name="Myers J."/>
            <person name="Bonds A."/>
            <person name="Quandt C.A."/>
            <person name="Barry K."/>
            <person name="Liu P."/>
            <person name="Grigoriev I."/>
            <person name="Longcore J.E."/>
            <person name="James T.Y."/>
        </authorList>
    </citation>
    <scope>NUCLEOTIDE SEQUENCE</scope>
    <source>
        <strain evidence="1">JEL0318</strain>
    </source>
</reference>
<dbReference type="Proteomes" id="UP001212841">
    <property type="component" value="Unassembled WGS sequence"/>
</dbReference>
<dbReference type="EMBL" id="JADGJD010002057">
    <property type="protein sequence ID" value="KAJ3035353.1"/>
    <property type="molecule type" value="Genomic_DNA"/>
</dbReference>
<organism evidence="1 2">
    <name type="scientific">Rhizophlyctis rosea</name>
    <dbReference type="NCBI Taxonomy" id="64517"/>
    <lineage>
        <taxon>Eukaryota</taxon>
        <taxon>Fungi</taxon>
        <taxon>Fungi incertae sedis</taxon>
        <taxon>Chytridiomycota</taxon>
        <taxon>Chytridiomycota incertae sedis</taxon>
        <taxon>Chytridiomycetes</taxon>
        <taxon>Rhizophlyctidales</taxon>
        <taxon>Rhizophlyctidaceae</taxon>
        <taxon>Rhizophlyctis</taxon>
    </lineage>
</organism>
<keyword evidence="2" id="KW-1185">Reference proteome</keyword>
<protein>
    <submittedName>
        <fullName evidence="1">Uncharacterized protein</fullName>
    </submittedName>
</protein>
<sequence length="61" mass="6760">MHGIDETDVDTVGPATVANWESVKDVIGEPGQLKRTETRVSLTYRFAKNVVKVGNLFGRKK</sequence>
<dbReference type="AlphaFoldDB" id="A0AAD5S1J7"/>
<gene>
    <name evidence="1" type="ORF">HK097_004227</name>
</gene>